<dbReference type="KEGG" id="fal:FRAAL3719"/>
<name>Q0RJF0_FRAAA</name>
<dbReference type="Proteomes" id="UP000000657">
    <property type="component" value="Chromosome"/>
</dbReference>
<dbReference type="HOGENOM" id="CLU_2259649_0_0_11"/>
<organism evidence="1 2">
    <name type="scientific">Frankia alni (strain DSM 45986 / CECT 9034 / ACN14a)</name>
    <dbReference type="NCBI Taxonomy" id="326424"/>
    <lineage>
        <taxon>Bacteria</taxon>
        <taxon>Bacillati</taxon>
        <taxon>Actinomycetota</taxon>
        <taxon>Actinomycetes</taxon>
        <taxon>Frankiales</taxon>
        <taxon>Frankiaceae</taxon>
        <taxon>Frankia</taxon>
    </lineage>
</organism>
<sequence length="103" mass="11078">MLASIDRTAYPRFRGTVAARELVEPFTPTVGEVGWARGRTTADQTFLVLVIGLKCCQRMRCFPGLDEDPDAVAGHLRTALGLPDVVAIRLDLAPGALFPTAPV</sequence>
<evidence type="ECO:0000313" key="2">
    <source>
        <dbReference type="Proteomes" id="UP000000657"/>
    </source>
</evidence>
<dbReference type="AlphaFoldDB" id="Q0RJF0"/>
<dbReference type="eggNOG" id="COG4644">
    <property type="taxonomic scope" value="Bacteria"/>
</dbReference>
<reference evidence="1 2" key="1">
    <citation type="journal article" date="2007" name="Genome Res.">
        <title>Genome characteristics of facultatively symbiotic Frankia sp. strains reflect host range and host plant biogeography.</title>
        <authorList>
            <person name="Normand P."/>
            <person name="Lapierre P."/>
            <person name="Tisa L.S."/>
            <person name="Gogarten J.P."/>
            <person name="Alloisio N."/>
            <person name="Bagnarol E."/>
            <person name="Bassi C.A."/>
            <person name="Berry A.M."/>
            <person name="Bickhart D.M."/>
            <person name="Choisne N."/>
            <person name="Couloux A."/>
            <person name="Cournoyer B."/>
            <person name="Cruveiller S."/>
            <person name="Daubin V."/>
            <person name="Demange N."/>
            <person name="Francino M.P."/>
            <person name="Goltsman E."/>
            <person name="Huang Y."/>
            <person name="Kopp O.R."/>
            <person name="Labarre L."/>
            <person name="Lapidus A."/>
            <person name="Lavire C."/>
            <person name="Marechal J."/>
            <person name="Martinez M."/>
            <person name="Mastronunzio J.E."/>
            <person name="Mullin B.C."/>
            <person name="Niemann J."/>
            <person name="Pujic P."/>
            <person name="Rawnsley T."/>
            <person name="Rouy Z."/>
            <person name="Schenowitz C."/>
            <person name="Sellstedt A."/>
            <person name="Tavares F."/>
            <person name="Tomkins J.P."/>
            <person name="Vallenet D."/>
            <person name="Valverde C."/>
            <person name="Wall L.G."/>
            <person name="Wang Y."/>
            <person name="Medigue C."/>
            <person name="Benson D.R."/>
        </authorList>
    </citation>
    <scope>NUCLEOTIDE SEQUENCE [LARGE SCALE GENOMIC DNA]</scope>
    <source>
        <strain evidence="2">DSM 45986 / CECT 9034 / ACN14a</strain>
    </source>
</reference>
<dbReference type="EMBL" id="CT573213">
    <property type="protein sequence ID" value="CAJ62362.1"/>
    <property type="molecule type" value="Genomic_DNA"/>
</dbReference>
<accession>Q0RJF0</accession>
<evidence type="ECO:0000313" key="1">
    <source>
        <dbReference type="EMBL" id="CAJ62362.1"/>
    </source>
</evidence>
<protein>
    <submittedName>
        <fullName evidence="1">Transposase</fullName>
    </submittedName>
</protein>
<gene>
    <name evidence="1" type="ordered locus">FRAAL3719</name>
</gene>
<proteinExistence type="predicted"/>
<keyword evidence="2" id="KW-1185">Reference proteome</keyword>